<proteinExistence type="predicted"/>
<accession>K5WVQ2</accession>
<dbReference type="KEGG" id="abp:AGABI1DRAFT116816"/>
<name>K5WVQ2_AGABU</name>
<feature type="non-terminal residue" evidence="1">
    <location>
        <position position="81"/>
    </location>
</feature>
<keyword evidence="2" id="KW-1185">Reference proteome</keyword>
<dbReference type="RefSeq" id="XP_007334742.1">
    <property type="nucleotide sequence ID" value="XM_007334680.1"/>
</dbReference>
<dbReference type="InParanoid" id="K5WVQ2"/>
<dbReference type="HOGENOM" id="CLU_2580159_0_0_1"/>
<dbReference type="GeneID" id="18825259"/>
<dbReference type="Proteomes" id="UP000008493">
    <property type="component" value="Unassembled WGS sequence"/>
</dbReference>
<dbReference type="EMBL" id="JH971434">
    <property type="protein sequence ID" value="EKM74617.1"/>
    <property type="molecule type" value="Genomic_DNA"/>
</dbReference>
<sequence>MNNPGITRPLYHFPRPGWDYVTFSPGNSELSIPRALVPVLSLCTGTDETAELNQDICVEILIPRVPLEHPLQALPMCCKSL</sequence>
<dbReference type="AlphaFoldDB" id="K5WVQ2"/>
<reference evidence="2" key="1">
    <citation type="journal article" date="2012" name="Proc. Natl. Acad. Sci. U.S.A.">
        <title>Genome sequence of the button mushroom Agaricus bisporus reveals mechanisms governing adaptation to a humic-rich ecological niche.</title>
        <authorList>
            <person name="Morin E."/>
            <person name="Kohler A."/>
            <person name="Baker A.R."/>
            <person name="Foulongne-Oriol M."/>
            <person name="Lombard V."/>
            <person name="Nagy L.G."/>
            <person name="Ohm R.A."/>
            <person name="Patyshakuliyeva A."/>
            <person name="Brun A."/>
            <person name="Aerts A.L."/>
            <person name="Bailey A.M."/>
            <person name="Billette C."/>
            <person name="Coutinho P.M."/>
            <person name="Deakin G."/>
            <person name="Doddapaneni H."/>
            <person name="Floudas D."/>
            <person name="Grimwood J."/>
            <person name="Hilden K."/>
            <person name="Kuees U."/>
            <person name="LaButti K.M."/>
            <person name="Lapidus A."/>
            <person name="Lindquist E.A."/>
            <person name="Lucas S.M."/>
            <person name="Murat C."/>
            <person name="Riley R.W."/>
            <person name="Salamov A.A."/>
            <person name="Schmutz J."/>
            <person name="Subramanian V."/>
            <person name="Woesten H.A.B."/>
            <person name="Xu J."/>
            <person name="Eastwood D.C."/>
            <person name="Foster G.D."/>
            <person name="Sonnenberg A.S."/>
            <person name="Cullen D."/>
            <person name="de Vries R.P."/>
            <person name="Lundell T."/>
            <person name="Hibbett D.S."/>
            <person name="Henrissat B."/>
            <person name="Burton K.S."/>
            <person name="Kerrigan R.W."/>
            <person name="Challen M.P."/>
            <person name="Grigoriev I.V."/>
            <person name="Martin F."/>
        </authorList>
    </citation>
    <scope>NUCLEOTIDE SEQUENCE [LARGE SCALE GENOMIC DNA]</scope>
    <source>
        <strain evidence="2">JB137-S8 / ATCC MYA-4627 / FGSC 10392</strain>
    </source>
</reference>
<evidence type="ECO:0000313" key="1">
    <source>
        <dbReference type="EMBL" id="EKM74617.1"/>
    </source>
</evidence>
<protein>
    <submittedName>
        <fullName evidence="1">Uncharacterized protein</fullName>
    </submittedName>
</protein>
<organism evidence="1 2">
    <name type="scientific">Agaricus bisporus var. burnettii (strain JB137-S8 / ATCC MYA-4627 / FGSC 10392)</name>
    <name type="common">White button mushroom</name>
    <dbReference type="NCBI Taxonomy" id="597362"/>
    <lineage>
        <taxon>Eukaryota</taxon>
        <taxon>Fungi</taxon>
        <taxon>Dikarya</taxon>
        <taxon>Basidiomycota</taxon>
        <taxon>Agaricomycotina</taxon>
        <taxon>Agaricomycetes</taxon>
        <taxon>Agaricomycetidae</taxon>
        <taxon>Agaricales</taxon>
        <taxon>Agaricineae</taxon>
        <taxon>Agaricaceae</taxon>
        <taxon>Agaricus</taxon>
    </lineage>
</organism>
<evidence type="ECO:0000313" key="2">
    <source>
        <dbReference type="Proteomes" id="UP000008493"/>
    </source>
</evidence>
<gene>
    <name evidence="1" type="ORF">AGABI1DRAFT_116816</name>
</gene>